<dbReference type="PRINTS" id="PR00385">
    <property type="entry name" value="P450"/>
</dbReference>
<dbReference type="InterPro" id="IPR050121">
    <property type="entry name" value="Cytochrome_P450_monoxygenase"/>
</dbReference>
<evidence type="ECO:0000313" key="9">
    <source>
        <dbReference type="Proteomes" id="UP000574317"/>
    </source>
</evidence>
<gene>
    <name evidence="8" type="ORF">FNAPI_9276</name>
</gene>
<comment type="cofactor">
    <cofactor evidence="1 7">
        <name>heme</name>
        <dbReference type="ChEBI" id="CHEBI:30413"/>
    </cofactor>
</comment>
<evidence type="ECO:0000256" key="3">
    <source>
        <dbReference type="ARBA" id="ARBA00022617"/>
    </source>
</evidence>
<keyword evidence="4 7" id="KW-0479">Metal-binding</keyword>
<evidence type="ECO:0000256" key="1">
    <source>
        <dbReference type="ARBA" id="ARBA00001971"/>
    </source>
</evidence>
<keyword evidence="5 7" id="KW-0408">Iron</keyword>
<evidence type="ECO:0000256" key="7">
    <source>
        <dbReference type="PIRSR" id="PIRSR602403-1"/>
    </source>
</evidence>
<keyword evidence="6 8" id="KW-0503">Monooxygenase</keyword>
<comment type="similarity">
    <text evidence="2">Belongs to the cytochrome P450 family.</text>
</comment>
<keyword evidence="9" id="KW-1185">Reference proteome</keyword>
<name>A0A8H5IXB9_9HYPO</name>
<dbReference type="PANTHER" id="PTHR24305">
    <property type="entry name" value="CYTOCHROME P450"/>
    <property type="match status" value="1"/>
</dbReference>
<dbReference type="SUPFAM" id="SSF48264">
    <property type="entry name" value="Cytochrome P450"/>
    <property type="match status" value="1"/>
</dbReference>
<keyword evidence="3 7" id="KW-0349">Heme</keyword>
<dbReference type="PRINTS" id="PR00465">
    <property type="entry name" value="EP450IV"/>
</dbReference>
<sequence length="489" mass="55640">MLSANIPPPNPRGQRNRPSLTLTVDNYWAEADKIPQRLLETLKERPAIDDPNRRVDTGIWWVKIISLRLKFNWVIDRFQHDPSISPTLPRLFLLAMSCANRLKRLVETEPKNDEEAEQKRKDIIADAALYIWFLSQTKEEREMEKSEEDVGGLEPLFDGLINEFCGHLDNRFMRGPEPTGFDFGEWIGFFSWDANGAASFSQRFGYMDKGYDYDNTISIADKALDYFAANPIMRIGPPNLANITRISLEHLISRLQGKDKNFNPKVPDFLNHFIESKKTNPDLVNDGIIMGHLLVNLLAGADTIAITIRAFFWYALHSPSVYSKLEKETLAAGIDNVASFSSARALPYLEACVREAMRMHPGVCMLLERYVPESGLKLPDGSFVPQGTAVGINPYVAGRNKDVYGSDSDSYRPERWLENEGETEEEFNKRMRLYNAADLTFGSGSRVCVSHYLAQLQLYKIIATLIHKYMISLVDPDTLWVVTGSWFPR</sequence>
<comment type="caution">
    <text evidence="8">The sequence shown here is derived from an EMBL/GenBank/DDBJ whole genome shotgun (WGS) entry which is preliminary data.</text>
</comment>
<dbReference type="GO" id="GO:0004497">
    <property type="term" value="F:monooxygenase activity"/>
    <property type="evidence" value="ECO:0007669"/>
    <property type="project" value="UniProtKB-KW"/>
</dbReference>
<dbReference type="InterPro" id="IPR001128">
    <property type="entry name" value="Cyt_P450"/>
</dbReference>
<protein>
    <submittedName>
        <fullName evidence="8">Cytochrome P450 monooxygenase</fullName>
    </submittedName>
</protein>
<dbReference type="Proteomes" id="UP000574317">
    <property type="component" value="Unassembled WGS sequence"/>
</dbReference>
<dbReference type="AlphaFoldDB" id="A0A8H5IXB9"/>
<proteinExistence type="inferred from homology"/>
<dbReference type="GO" id="GO:0016705">
    <property type="term" value="F:oxidoreductase activity, acting on paired donors, with incorporation or reduction of molecular oxygen"/>
    <property type="evidence" value="ECO:0007669"/>
    <property type="project" value="InterPro"/>
</dbReference>
<keyword evidence="6 8" id="KW-0560">Oxidoreductase</keyword>
<dbReference type="EMBL" id="JAAOAO010000373">
    <property type="protein sequence ID" value="KAF5544894.1"/>
    <property type="molecule type" value="Genomic_DNA"/>
</dbReference>
<dbReference type="PANTHER" id="PTHR24305:SF232">
    <property type="entry name" value="P450, PUTATIVE (EUROFUNG)-RELATED"/>
    <property type="match status" value="1"/>
</dbReference>
<organism evidence="8 9">
    <name type="scientific">Fusarium napiforme</name>
    <dbReference type="NCBI Taxonomy" id="42672"/>
    <lineage>
        <taxon>Eukaryota</taxon>
        <taxon>Fungi</taxon>
        <taxon>Dikarya</taxon>
        <taxon>Ascomycota</taxon>
        <taxon>Pezizomycotina</taxon>
        <taxon>Sordariomycetes</taxon>
        <taxon>Hypocreomycetidae</taxon>
        <taxon>Hypocreales</taxon>
        <taxon>Nectriaceae</taxon>
        <taxon>Fusarium</taxon>
        <taxon>Fusarium fujikuroi species complex</taxon>
    </lineage>
</organism>
<dbReference type="GO" id="GO:0020037">
    <property type="term" value="F:heme binding"/>
    <property type="evidence" value="ECO:0007669"/>
    <property type="project" value="InterPro"/>
</dbReference>
<accession>A0A8H5IXB9</accession>
<dbReference type="InterPro" id="IPR002403">
    <property type="entry name" value="Cyt_P450_E_grp-IV"/>
</dbReference>
<evidence type="ECO:0000256" key="2">
    <source>
        <dbReference type="ARBA" id="ARBA00010617"/>
    </source>
</evidence>
<dbReference type="GO" id="GO:0005506">
    <property type="term" value="F:iron ion binding"/>
    <property type="evidence" value="ECO:0007669"/>
    <property type="project" value="InterPro"/>
</dbReference>
<dbReference type="Pfam" id="PF00067">
    <property type="entry name" value="p450"/>
    <property type="match status" value="1"/>
</dbReference>
<evidence type="ECO:0000313" key="8">
    <source>
        <dbReference type="EMBL" id="KAF5544894.1"/>
    </source>
</evidence>
<evidence type="ECO:0000256" key="6">
    <source>
        <dbReference type="ARBA" id="ARBA00023033"/>
    </source>
</evidence>
<feature type="binding site" description="axial binding residue" evidence="7">
    <location>
        <position position="448"/>
    </location>
    <ligand>
        <name>heme</name>
        <dbReference type="ChEBI" id="CHEBI:30413"/>
    </ligand>
    <ligandPart>
        <name>Fe</name>
        <dbReference type="ChEBI" id="CHEBI:18248"/>
    </ligandPart>
</feature>
<dbReference type="InterPro" id="IPR036396">
    <property type="entry name" value="Cyt_P450_sf"/>
</dbReference>
<evidence type="ECO:0000256" key="5">
    <source>
        <dbReference type="ARBA" id="ARBA00023004"/>
    </source>
</evidence>
<reference evidence="8 9" key="1">
    <citation type="submission" date="2020-05" db="EMBL/GenBank/DDBJ databases">
        <title>Identification and distribution of gene clusters putatively required for synthesis of sphingolipid metabolism inhibitors in phylogenetically diverse species of the filamentous fungus Fusarium.</title>
        <authorList>
            <person name="Kim H.-S."/>
            <person name="Busman M."/>
            <person name="Brown D.W."/>
            <person name="Divon H."/>
            <person name="Uhlig S."/>
            <person name="Proctor R.H."/>
        </authorList>
    </citation>
    <scope>NUCLEOTIDE SEQUENCE [LARGE SCALE GENOMIC DNA]</scope>
    <source>
        <strain evidence="8 9">NRRL 25196</strain>
    </source>
</reference>
<dbReference type="Gene3D" id="1.10.630.10">
    <property type="entry name" value="Cytochrome P450"/>
    <property type="match status" value="1"/>
</dbReference>
<evidence type="ECO:0000256" key="4">
    <source>
        <dbReference type="ARBA" id="ARBA00022723"/>
    </source>
</evidence>